<dbReference type="PROSITE" id="PS50928">
    <property type="entry name" value="ABC_TM1"/>
    <property type="match status" value="1"/>
</dbReference>
<feature type="transmembrane region" description="Helical" evidence="7">
    <location>
        <begin position="178"/>
        <end position="196"/>
    </location>
</feature>
<evidence type="ECO:0000256" key="4">
    <source>
        <dbReference type="ARBA" id="ARBA00022692"/>
    </source>
</evidence>
<dbReference type="Gene3D" id="1.10.3720.10">
    <property type="entry name" value="MetI-like"/>
    <property type="match status" value="1"/>
</dbReference>
<keyword evidence="3" id="KW-1003">Cell membrane</keyword>
<sequence>MLRSYILKRLVNLLFVLIGITLLSFVITNLSPIDPAEAYARRIWQNAGQEQIEQLRQEMGFYEPIYVQYWRWVTGAIQGNFGQSLVSGRPVREDIMTALPVTLLLVAVAALLILLVSIPLGILSALYRNKWFDHLIRMFTLAGISLPGFWLGFILIYYFAVEWKLAVVVGFGKIEHVLLPAVTLALPVISMNIRLLRTNMLEIMNKDFVLYAKARGLNERRIVWKHVFKNAVSPLVTLLGQTIGHMVAGAVIVESVFSWPGMGLYVVAASMDRDFPAINAYVLIMAVIVVTSNLLADVINIWLNPAFLQEGEK</sequence>
<dbReference type="PANTHER" id="PTHR43163:SF6">
    <property type="entry name" value="DIPEPTIDE TRANSPORT SYSTEM PERMEASE PROTEIN DPPB-RELATED"/>
    <property type="match status" value="1"/>
</dbReference>
<dbReference type="CDD" id="cd06261">
    <property type="entry name" value="TM_PBP2"/>
    <property type="match status" value="1"/>
</dbReference>
<evidence type="ECO:0000256" key="3">
    <source>
        <dbReference type="ARBA" id="ARBA00022475"/>
    </source>
</evidence>
<gene>
    <name evidence="9" type="ORF">SpAn4DRAFT_4670</name>
</gene>
<dbReference type="GO" id="GO:0005886">
    <property type="term" value="C:plasma membrane"/>
    <property type="evidence" value="ECO:0007669"/>
    <property type="project" value="UniProtKB-SubCell"/>
</dbReference>
<keyword evidence="5 7" id="KW-1133">Transmembrane helix</keyword>
<protein>
    <submittedName>
        <fullName evidence="9">Nickel transport system permease protein NikB (TC 3.A.1.5.3)</fullName>
    </submittedName>
</protein>
<dbReference type="SUPFAM" id="SSF161098">
    <property type="entry name" value="MetI-like"/>
    <property type="match status" value="1"/>
</dbReference>
<dbReference type="EMBL" id="CTRP01000002">
    <property type="protein sequence ID" value="CQR70158.1"/>
    <property type="molecule type" value="Genomic_DNA"/>
</dbReference>
<dbReference type="GO" id="GO:0071916">
    <property type="term" value="F:dipeptide transmembrane transporter activity"/>
    <property type="evidence" value="ECO:0007669"/>
    <property type="project" value="TreeGrafter"/>
</dbReference>
<evidence type="ECO:0000313" key="9">
    <source>
        <dbReference type="EMBL" id="CQR70158.1"/>
    </source>
</evidence>
<evidence type="ECO:0000256" key="7">
    <source>
        <dbReference type="RuleBase" id="RU363032"/>
    </source>
</evidence>
<keyword evidence="6 7" id="KW-0472">Membrane</keyword>
<dbReference type="InterPro" id="IPR045621">
    <property type="entry name" value="BPD_transp_1_N"/>
</dbReference>
<keyword evidence="10" id="KW-1185">Reference proteome</keyword>
<name>A0A0U1KRV6_9FIRM</name>
<dbReference type="Pfam" id="PF00528">
    <property type="entry name" value="BPD_transp_1"/>
    <property type="match status" value="1"/>
</dbReference>
<evidence type="ECO:0000256" key="5">
    <source>
        <dbReference type="ARBA" id="ARBA00022989"/>
    </source>
</evidence>
<keyword evidence="2 7" id="KW-0813">Transport</keyword>
<accession>A0A0U1KRV6</accession>
<evidence type="ECO:0000259" key="8">
    <source>
        <dbReference type="PROSITE" id="PS50928"/>
    </source>
</evidence>
<feature type="transmembrane region" description="Helical" evidence="7">
    <location>
        <begin position="12"/>
        <end position="31"/>
    </location>
</feature>
<comment type="subcellular location">
    <subcellularLocation>
        <location evidence="1 7">Cell membrane</location>
        <topology evidence="1 7">Multi-pass membrane protein</topology>
    </subcellularLocation>
</comment>
<dbReference type="InterPro" id="IPR000515">
    <property type="entry name" value="MetI-like"/>
</dbReference>
<organism evidence="9 10">
    <name type="scientific">Sporomusa ovata</name>
    <dbReference type="NCBI Taxonomy" id="2378"/>
    <lineage>
        <taxon>Bacteria</taxon>
        <taxon>Bacillati</taxon>
        <taxon>Bacillota</taxon>
        <taxon>Negativicutes</taxon>
        <taxon>Selenomonadales</taxon>
        <taxon>Sporomusaceae</taxon>
        <taxon>Sporomusa</taxon>
    </lineage>
</organism>
<evidence type="ECO:0000256" key="2">
    <source>
        <dbReference type="ARBA" id="ARBA00022448"/>
    </source>
</evidence>
<dbReference type="Proteomes" id="UP000049855">
    <property type="component" value="Unassembled WGS sequence"/>
</dbReference>
<reference evidence="10" key="1">
    <citation type="submission" date="2015-03" db="EMBL/GenBank/DDBJ databases">
        <authorList>
            <person name="Nijsse Bart"/>
        </authorList>
    </citation>
    <scope>NUCLEOTIDE SEQUENCE [LARGE SCALE GENOMIC DNA]</scope>
</reference>
<comment type="similarity">
    <text evidence="7">Belongs to the binding-protein-dependent transport system permease family.</text>
</comment>
<evidence type="ECO:0000256" key="1">
    <source>
        <dbReference type="ARBA" id="ARBA00004651"/>
    </source>
</evidence>
<dbReference type="PANTHER" id="PTHR43163">
    <property type="entry name" value="DIPEPTIDE TRANSPORT SYSTEM PERMEASE PROTEIN DPPB-RELATED"/>
    <property type="match status" value="1"/>
</dbReference>
<feature type="transmembrane region" description="Helical" evidence="7">
    <location>
        <begin position="280"/>
        <end position="303"/>
    </location>
</feature>
<dbReference type="InterPro" id="IPR035906">
    <property type="entry name" value="MetI-like_sf"/>
</dbReference>
<dbReference type="Pfam" id="PF19300">
    <property type="entry name" value="BPD_transp_1_N"/>
    <property type="match status" value="1"/>
</dbReference>
<evidence type="ECO:0000313" key="10">
    <source>
        <dbReference type="Proteomes" id="UP000049855"/>
    </source>
</evidence>
<feature type="transmembrane region" description="Helical" evidence="7">
    <location>
        <begin position="103"/>
        <end position="127"/>
    </location>
</feature>
<feature type="domain" description="ABC transmembrane type-1" evidence="8">
    <location>
        <begin position="99"/>
        <end position="296"/>
    </location>
</feature>
<proteinExistence type="inferred from homology"/>
<evidence type="ECO:0000256" key="6">
    <source>
        <dbReference type="ARBA" id="ARBA00023136"/>
    </source>
</evidence>
<feature type="transmembrane region" description="Helical" evidence="7">
    <location>
        <begin position="139"/>
        <end position="158"/>
    </location>
</feature>
<dbReference type="AlphaFoldDB" id="A0A0U1KRV6"/>
<keyword evidence="4 7" id="KW-0812">Transmembrane</keyword>
<dbReference type="RefSeq" id="WP_021170784.1">
    <property type="nucleotide sequence ID" value="NZ_CTRP01000002.1"/>
</dbReference>